<evidence type="ECO:0000313" key="2">
    <source>
        <dbReference type="Proteomes" id="UP000694910"/>
    </source>
</evidence>
<dbReference type="Proteomes" id="UP000694910">
    <property type="component" value="Unplaced"/>
</dbReference>
<sequence>MMERGRGPHLCLCRGAEWEQPARVRCRSAPATAGTVTNPESDLGGGGGERGDSRAGTWRLGFWDAALRHSSAALERSGYCRQGAVWCWRGGVEAPRFGLVGDRRGERAASRKREGIEGFASPPPPLGGGEIALAGRAQPLARRWLCSRAAGRAAPEAEPRSCPRVPLPPPGGQRRAPCCPPSRPRPRGLRLIFPAGKLRAADKGMPVVLRVSELGGPLIPPSPLQERKG</sequence>
<evidence type="ECO:0000313" key="3">
    <source>
        <dbReference type="RefSeq" id="XP_014649659.1"/>
    </source>
</evidence>
<organism evidence="2 3">
    <name type="scientific">Ceratotherium simum simum</name>
    <name type="common">Southern white rhinoceros</name>
    <dbReference type="NCBI Taxonomy" id="73337"/>
    <lineage>
        <taxon>Eukaryota</taxon>
        <taxon>Metazoa</taxon>
        <taxon>Chordata</taxon>
        <taxon>Craniata</taxon>
        <taxon>Vertebrata</taxon>
        <taxon>Euteleostomi</taxon>
        <taxon>Mammalia</taxon>
        <taxon>Eutheria</taxon>
        <taxon>Laurasiatheria</taxon>
        <taxon>Perissodactyla</taxon>
        <taxon>Rhinocerotidae</taxon>
        <taxon>Ceratotherium</taxon>
    </lineage>
</organism>
<keyword evidence="2" id="KW-1185">Reference proteome</keyword>
<dbReference type="GeneID" id="106803268"/>
<proteinExistence type="predicted"/>
<reference evidence="3" key="1">
    <citation type="submission" date="2025-08" db="UniProtKB">
        <authorList>
            <consortium name="RefSeq"/>
        </authorList>
    </citation>
    <scope>IDENTIFICATION</scope>
</reference>
<gene>
    <name evidence="3" type="primary">LOC106803268</name>
</gene>
<dbReference type="RefSeq" id="XP_014649659.1">
    <property type="nucleotide sequence ID" value="XM_014794173.1"/>
</dbReference>
<feature type="region of interest" description="Disordered" evidence="1">
    <location>
        <begin position="157"/>
        <end position="184"/>
    </location>
</feature>
<feature type="region of interest" description="Disordered" evidence="1">
    <location>
        <begin position="28"/>
        <end position="52"/>
    </location>
</feature>
<accession>A0ABM1DCX8</accession>
<evidence type="ECO:0000256" key="1">
    <source>
        <dbReference type="SAM" id="MobiDB-lite"/>
    </source>
</evidence>
<name>A0ABM1DCX8_CERSS</name>
<protein>
    <submittedName>
        <fullName evidence="3">Uncharacterized protein LOC106803268</fullName>
    </submittedName>
</protein>